<dbReference type="EMBL" id="VSRR010014745">
    <property type="protein sequence ID" value="MPC57387.1"/>
    <property type="molecule type" value="Genomic_DNA"/>
</dbReference>
<evidence type="ECO:0000256" key="3">
    <source>
        <dbReference type="SAM" id="MobiDB-lite"/>
    </source>
</evidence>
<dbReference type="InterPro" id="IPR045148">
    <property type="entry name" value="TCRG1-like"/>
</dbReference>
<dbReference type="Proteomes" id="UP000324222">
    <property type="component" value="Unassembled WGS sequence"/>
</dbReference>
<organism evidence="5 6">
    <name type="scientific">Portunus trituberculatus</name>
    <name type="common">Swimming crab</name>
    <name type="synonym">Neptunus trituberculatus</name>
    <dbReference type="NCBI Taxonomy" id="210409"/>
    <lineage>
        <taxon>Eukaryota</taxon>
        <taxon>Metazoa</taxon>
        <taxon>Ecdysozoa</taxon>
        <taxon>Arthropoda</taxon>
        <taxon>Crustacea</taxon>
        <taxon>Multicrustacea</taxon>
        <taxon>Malacostraca</taxon>
        <taxon>Eumalacostraca</taxon>
        <taxon>Eucarida</taxon>
        <taxon>Decapoda</taxon>
        <taxon>Pleocyemata</taxon>
        <taxon>Brachyura</taxon>
        <taxon>Eubrachyura</taxon>
        <taxon>Portunoidea</taxon>
        <taxon>Portunidae</taxon>
        <taxon>Portuninae</taxon>
        <taxon>Portunus</taxon>
    </lineage>
</organism>
<evidence type="ECO:0000313" key="5">
    <source>
        <dbReference type="EMBL" id="MPC57387.1"/>
    </source>
</evidence>
<dbReference type="SMART" id="SM00441">
    <property type="entry name" value="FF"/>
    <property type="match status" value="1"/>
</dbReference>
<keyword evidence="2" id="KW-0175">Coiled coil</keyword>
<dbReference type="PROSITE" id="PS51676">
    <property type="entry name" value="FF"/>
    <property type="match status" value="1"/>
</dbReference>
<dbReference type="Pfam" id="PF01846">
    <property type="entry name" value="FF"/>
    <property type="match status" value="1"/>
</dbReference>
<dbReference type="GO" id="GO:0003712">
    <property type="term" value="F:transcription coregulator activity"/>
    <property type="evidence" value="ECO:0007669"/>
    <property type="project" value="TreeGrafter"/>
</dbReference>
<evidence type="ECO:0000256" key="2">
    <source>
        <dbReference type="SAM" id="Coils"/>
    </source>
</evidence>
<dbReference type="SUPFAM" id="SSF81698">
    <property type="entry name" value="FF domain"/>
    <property type="match status" value="1"/>
</dbReference>
<evidence type="ECO:0000259" key="4">
    <source>
        <dbReference type="PROSITE" id="PS51676"/>
    </source>
</evidence>
<feature type="region of interest" description="Disordered" evidence="3">
    <location>
        <begin position="15"/>
        <end position="37"/>
    </location>
</feature>
<comment type="caution">
    <text evidence="5">The sequence shown here is derived from an EMBL/GenBank/DDBJ whole genome shotgun (WGS) entry which is preliminary data.</text>
</comment>
<feature type="coiled-coil region" evidence="2">
    <location>
        <begin position="93"/>
        <end position="124"/>
    </location>
</feature>
<name>A0A5B7GJD1_PORTR</name>
<dbReference type="GO" id="GO:0070063">
    <property type="term" value="F:RNA polymerase binding"/>
    <property type="evidence" value="ECO:0007669"/>
    <property type="project" value="InterPro"/>
</dbReference>
<dbReference type="GO" id="GO:0005634">
    <property type="term" value="C:nucleus"/>
    <property type="evidence" value="ECO:0007669"/>
    <property type="project" value="TreeGrafter"/>
</dbReference>
<dbReference type="FunFam" id="1.10.10.440:FF:000029">
    <property type="entry name" value="Uncharacterized protein, isoform B"/>
    <property type="match status" value="1"/>
</dbReference>
<feature type="compositionally biased region" description="Polar residues" evidence="3">
    <location>
        <begin position="17"/>
        <end position="26"/>
    </location>
</feature>
<dbReference type="PANTHER" id="PTHR15377:SF3">
    <property type="entry name" value="WW DOMAIN-CONTAINING PROTEIN"/>
    <property type="match status" value="1"/>
</dbReference>
<keyword evidence="6" id="KW-1185">Reference proteome</keyword>
<dbReference type="PANTHER" id="PTHR15377">
    <property type="entry name" value="TRANSCRIPTION ELONGATION REGULATOR 1"/>
    <property type="match status" value="1"/>
</dbReference>
<reference evidence="5 6" key="1">
    <citation type="submission" date="2019-05" db="EMBL/GenBank/DDBJ databases">
        <title>Another draft genome of Portunus trituberculatus and its Hox gene families provides insights of decapod evolution.</title>
        <authorList>
            <person name="Jeong J.-H."/>
            <person name="Song I."/>
            <person name="Kim S."/>
            <person name="Choi T."/>
            <person name="Kim D."/>
            <person name="Ryu S."/>
            <person name="Kim W."/>
        </authorList>
    </citation>
    <scope>NUCLEOTIDE SEQUENCE [LARGE SCALE GENOMIC DNA]</scope>
    <source>
        <tissue evidence="5">Muscle</tissue>
    </source>
</reference>
<sequence length="200" mass="23461">MSDYSDVDEIGLESVIRDNSSTNASPEPTYKGKRKGPLVENKQFYGKGKQRKVASDSPPLTVSGASVAPTATSLFLWLYKTSFIHYTIIIYVKERAEEERREKRNKLKERKEEFRKLLEEAGLNGKSSFSDFAAKYSKDDRFRNIEKMRERESLFDEFLLEVRRREKEEKAAKREQIFPNPFLKFIYNLSLIHLDIIKFD</sequence>
<dbReference type="InterPro" id="IPR002713">
    <property type="entry name" value="FF_domain"/>
</dbReference>
<accession>A0A5B7GJD1</accession>
<gene>
    <name evidence="5" type="primary">TCERG1_0</name>
    <name evidence="5" type="ORF">E2C01_051366</name>
</gene>
<dbReference type="AlphaFoldDB" id="A0A5B7GJD1"/>
<protein>
    <submittedName>
        <fullName evidence="5">Transcription elongation regulator 1</fullName>
    </submittedName>
</protein>
<feature type="domain" description="FF" evidence="4">
    <location>
        <begin position="106"/>
        <end position="161"/>
    </location>
</feature>
<dbReference type="Gene3D" id="1.10.10.440">
    <property type="entry name" value="FF domain"/>
    <property type="match status" value="1"/>
</dbReference>
<evidence type="ECO:0000313" key="6">
    <source>
        <dbReference type="Proteomes" id="UP000324222"/>
    </source>
</evidence>
<keyword evidence="1" id="KW-0677">Repeat</keyword>
<proteinExistence type="predicted"/>
<dbReference type="OrthoDB" id="63972at2759"/>
<dbReference type="InterPro" id="IPR036517">
    <property type="entry name" value="FF_domain_sf"/>
</dbReference>
<evidence type="ECO:0000256" key="1">
    <source>
        <dbReference type="ARBA" id="ARBA00022737"/>
    </source>
</evidence>